<organism evidence="1">
    <name type="scientific">Rhizophora mucronata</name>
    <name type="common">Asiatic mangrove</name>
    <dbReference type="NCBI Taxonomy" id="61149"/>
    <lineage>
        <taxon>Eukaryota</taxon>
        <taxon>Viridiplantae</taxon>
        <taxon>Streptophyta</taxon>
        <taxon>Embryophyta</taxon>
        <taxon>Tracheophyta</taxon>
        <taxon>Spermatophyta</taxon>
        <taxon>Magnoliopsida</taxon>
        <taxon>eudicotyledons</taxon>
        <taxon>Gunneridae</taxon>
        <taxon>Pentapetalae</taxon>
        <taxon>rosids</taxon>
        <taxon>fabids</taxon>
        <taxon>Malpighiales</taxon>
        <taxon>Rhizophoraceae</taxon>
        <taxon>Rhizophora</taxon>
    </lineage>
</organism>
<sequence>MWSFHRIVLHIIWFVGFQFFPMKENQCCKF</sequence>
<reference evidence="1" key="1">
    <citation type="submission" date="2018-02" db="EMBL/GenBank/DDBJ databases">
        <title>Rhizophora mucronata_Transcriptome.</title>
        <authorList>
            <person name="Meera S.P."/>
            <person name="Sreeshan A."/>
            <person name="Augustine A."/>
        </authorList>
    </citation>
    <scope>NUCLEOTIDE SEQUENCE</scope>
    <source>
        <tissue evidence="1">Leaf</tissue>
    </source>
</reference>
<proteinExistence type="predicted"/>
<dbReference type="EMBL" id="GGEC01086268">
    <property type="protein sequence ID" value="MBX66752.1"/>
    <property type="molecule type" value="Transcribed_RNA"/>
</dbReference>
<accession>A0A2P2QIB6</accession>
<dbReference type="AlphaFoldDB" id="A0A2P2QIB6"/>
<name>A0A2P2QIB6_RHIMU</name>
<evidence type="ECO:0000313" key="1">
    <source>
        <dbReference type="EMBL" id="MBX66752.1"/>
    </source>
</evidence>
<protein>
    <submittedName>
        <fullName evidence="1">Uncharacterized protein</fullName>
    </submittedName>
</protein>